<feature type="domain" description="MIR" evidence="3">
    <location>
        <begin position="3"/>
        <end position="57"/>
    </location>
</feature>
<dbReference type="SUPFAM" id="SSF82109">
    <property type="entry name" value="MIR domain"/>
    <property type="match status" value="1"/>
</dbReference>
<dbReference type="InterPro" id="IPR036300">
    <property type="entry name" value="MIR_dom_sf"/>
</dbReference>
<dbReference type="AlphaFoldDB" id="A0A914DI16"/>
<evidence type="ECO:0000256" key="2">
    <source>
        <dbReference type="ARBA" id="ARBA00022737"/>
    </source>
</evidence>
<sequence length="68" mass="7736">CSDDYWTDDTEVKLKHMDTDYFLATSGQQYSRPISGQYEIVATSSNGYNAAWKAAEGIYMQTRRDDGL</sequence>
<keyword evidence="4" id="KW-1185">Reference proteome</keyword>
<dbReference type="PANTHER" id="PTHR46809">
    <property type="entry name" value="STROMAL CELL-DERIVED FACTOR 2-LIKE PROTEIN"/>
    <property type="match status" value="1"/>
</dbReference>
<evidence type="ECO:0000313" key="4">
    <source>
        <dbReference type="Proteomes" id="UP000887540"/>
    </source>
</evidence>
<accession>A0A914DI16</accession>
<proteinExistence type="predicted"/>
<dbReference type="Gene3D" id="2.80.10.50">
    <property type="match status" value="1"/>
</dbReference>
<evidence type="ECO:0000313" key="5">
    <source>
        <dbReference type="WBParaSite" id="ACRNAN_scaffold28024.g19986.t1"/>
    </source>
</evidence>
<dbReference type="SMART" id="SM00472">
    <property type="entry name" value="MIR"/>
    <property type="match status" value="1"/>
</dbReference>
<dbReference type="PROSITE" id="PS50919">
    <property type="entry name" value="MIR"/>
    <property type="match status" value="1"/>
</dbReference>
<protein>
    <submittedName>
        <fullName evidence="5">MIR domain-containing protein</fullName>
    </submittedName>
</protein>
<dbReference type="InterPro" id="IPR016093">
    <property type="entry name" value="MIR_motif"/>
</dbReference>
<reference evidence="5" key="1">
    <citation type="submission" date="2022-11" db="UniProtKB">
        <authorList>
            <consortium name="WormBaseParasite"/>
        </authorList>
    </citation>
    <scope>IDENTIFICATION</scope>
</reference>
<dbReference type="Proteomes" id="UP000887540">
    <property type="component" value="Unplaced"/>
</dbReference>
<keyword evidence="1" id="KW-0732">Signal</keyword>
<dbReference type="PANTHER" id="PTHR46809:SF2">
    <property type="entry name" value="GH21273P"/>
    <property type="match status" value="1"/>
</dbReference>
<organism evidence="4 5">
    <name type="scientific">Acrobeloides nanus</name>
    <dbReference type="NCBI Taxonomy" id="290746"/>
    <lineage>
        <taxon>Eukaryota</taxon>
        <taxon>Metazoa</taxon>
        <taxon>Ecdysozoa</taxon>
        <taxon>Nematoda</taxon>
        <taxon>Chromadorea</taxon>
        <taxon>Rhabditida</taxon>
        <taxon>Tylenchina</taxon>
        <taxon>Cephalobomorpha</taxon>
        <taxon>Cephaloboidea</taxon>
        <taxon>Cephalobidae</taxon>
        <taxon>Acrobeloides</taxon>
    </lineage>
</organism>
<keyword evidence="2" id="KW-0677">Repeat</keyword>
<name>A0A914DI16_9BILA</name>
<evidence type="ECO:0000256" key="1">
    <source>
        <dbReference type="ARBA" id="ARBA00022729"/>
    </source>
</evidence>
<evidence type="ECO:0000259" key="3">
    <source>
        <dbReference type="PROSITE" id="PS50919"/>
    </source>
</evidence>
<dbReference type="WBParaSite" id="ACRNAN_scaffold28024.g19986.t1">
    <property type="protein sequence ID" value="ACRNAN_scaffold28024.g19986.t1"/>
    <property type="gene ID" value="ACRNAN_scaffold28024.g19986"/>
</dbReference>